<keyword evidence="1" id="KW-1133">Transmembrane helix</keyword>
<protein>
    <submittedName>
        <fullName evidence="2">Uncharacterized protein</fullName>
    </submittedName>
</protein>
<keyword evidence="1" id="KW-0812">Transmembrane</keyword>
<evidence type="ECO:0000313" key="2">
    <source>
        <dbReference type="EMBL" id="KIK98459.1"/>
    </source>
</evidence>
<dbReference type="HOGENOM" id="CLU_2961530_0_0_1"/>
<reference evidence="3" key="2">
    <citation type="submission" date="2015-01" db="EMBL/GenBank/DDBJ databases">
        <title>Evolutionary Origins and Diversification of the Mycorrhizal Mutualists.</title>
        <authorList>
            <consortium name="DOE Joint Genome Institute"/>
            <consortium name="Mycorrhizal Genomics Consortium"/>
            <person name="Kohler A."/>
            <person name="Kuo A."/>
            <person name="Nagy L.G."/>
            <person name="Floudas D."/>
            <person name="Copeland A."/>
            <person name="Barry K.W."/>
            <person name="Cichocki N."/>
            <person name="Veneault-Fourrey C."/>
            <person name="LaButti K."/>
            <person name="Lindquist E.A."/>
            <person name="Lipzen A."/>
            <person name="Lundell T."/>
            <person name="Morin E."/>
            <person name="Murat C."/>
            <person name="Riley R."/>
            <person name="Ohm R."/>
            <person name="Sun H."/>
            <person name="Tunlid A."/>
            <person name="Henrissat B."/>
            <person name="Grigoriev I.V."/>
            <person name="Hibbett D.S."/>
            <person name="Martin F."/>
        </authorList>
    </citation>
    <scope>NUCLEOTIDE SEQUENCE [LARGE SCALE GENOMIC DNA]</scope>
    <source>
        <strain evidence="3">Ve08.2h10</strain>
    </source>
</reference>
<organism evidence="2 3">
    <name type="scientific">Paxillus rubicundulus Ve08.2h10</name>
    <dbReference type="NCBI Taxonomy" id="930991"/>
    <lineage>
        <taxon>Eukaryota</taxon>
        <taxon>Fungi</taxon>
        <taxon>Dikarya</taxon>
        <taxon>Basidiomycota</taxon>
        <taxon>Agaricomycotina</taxon>
        <taxon>Agaricomycetes</taxon>
        <taxon>Agaricomycetidae</taxon>
        <taxon>Boletales</taxon>
        <taxon>Paxilineae</taxon>
        <taxon>Paxillaceae</taxon>
        <taxon>Paxillus</taxon>
    </lineage>
</organism>
<proteinExistence type="predicted"/>
<dbReference type="InParanoid" id="A0A0D0E8F9"/>
<gene>
    <name evidence="2" type="ORF">PAXRUDRAFT_685226</name>
</gene>
<reference evidence="2 3" key="1">
    <citation type="submission" date="2014-04" db="EMBL/GenBank/DDBJ databases">
        <authorList>
            <consortium name="DOE Joint Genome Institute"/>
            <person name="Kuo A."/>
            <person name="Kohler A."/>
            <person name="Jargeat P."/>
            <person name="Nagy L.G."/>
            <person name="Floudas D."/>
            <person name="Copeland A."/>
            <person name="Barry K.W."/>
            <person name="Cichocki N."/>
            <person name="Veneault-Fourrey C."/>
            <person name="LaButti K."/>
            <person name="Lindquist E.A."/>
            <person name="Lipzen A."/>
            <person name="Lundell T."/>
            <person name="Morin E."/>
            <person name="Murat C."/>
            <person name="Sun H."/>
            <person name="Tunlid A."/>
            <person name="Henrissat B."/>
            <person name="Grigoriev I.V."/>
            <person name="Hibbett D.S."/>
            <person name="Martin F."/>
            <person name="Nordberg H.P."/>
            <person name="Cantor M.N."/>
            <person name="Hua S.X."/>
        </authorList>
    </citation>
    <scope>NUCLEOTIDE SEQUENCE [LARGE SCALE GENOMIC DNA]</scope>
    <source>
        <strain evidence="2 3">Ve08.2h10</strain>
    </source>
</reference>
<evidence type="ECO:0000256" key="1">
    <source>
        <dbReference type="SAM" id="Phobius"/>
    </source>
</evidence>
<name>A0A0D0E8F9_9AGAM</name>
<accession>A0A0D0E8F9</accession>
<keyword evidence="1" id="KW-0472">Membrane</keyword>
<dbReference type="Proteomes" id="UP000054538">
    <property type="component" value="Unassembled WGS sequence"/>
</dbReference>
<feature type="transmembrane region" description="Helical" evidence="1">
    <location>
        <begin position="12"/>
        <end position="32"/>
    </location>
</feature>
<evidence type="ECO:0000313" key="3">
    <source>
        <dbReference type="Proteomes" id="UP000054538"/>
    </source>
</evidence>
<dbReference type="EMBL" id="KN824892">
    <property type="protein sequence ID" value="KIK98459.1"/>
    <property type="molecule type" value="Genomic_DNA"/>
</dbReference>
<sequence>MTNINWGRRIHHLALFVPPILFPSLGCLALLIHCQTYYPYYNSNVVSGAHFLYRGRAIC</sequence>
<keyword evidence="3" id="KW-1185">Reference proteome</keyword>
<dbReference type="AlphaFoldDB" id="A0A0D0E8F9"/>